<dbReference type="InterPro" id="IPR005630">
    <property type="entry name" value="Terpene_synthase_metal-bd"/>
</dbReference>
<proteinExistence type="predicted"/>
<dbReference type="KEGG" id="dzi:111282169"/>
<dbReference type="InterPro" id="IPR050148">
    <property type="entry name" value="Terpene_synthase-like"/>
</dbReference>
<dbReference type="OrthoDB" id="1936865at2759"/>
<name>A0A6P5XDF4_DURZI</name>
<keyword evidence="5" id="KW-0460">Magnesium</keyword>
<dbReference type="AlphaFoldDB" id="A0A6P5XDF4"/>
<dbReference type="CDD" id="cd00684">
    <property type="entry name" value="Terpene_cyclase_plant_C1"/>
    <property type="match status" value="1"/>
</dbReference>
<dbReference type="EC" id="4.2.3.13" evidence="3"/>
<dbReference type="InterPro" id="IPR044814">
    <property type="entry name" value="Terpene_cyclase_plant_C1"/>
</dbReference>
<dbReference type="GO" id="GO:0016102">
    <property type="term" value="P:diterpenoid biosynthetic process"/>
    <property type="evidence" value="ECO:0007669"/>
    <property type="project" value="InterPro"/>
</dbReference>
<dbReference type="Pfam" id="PF01397">
    <property type="entry name" value="Terpene_synth"/>
    <property type="match status" value="1"/>
</dbReference>
<keyword evidence="6" id="KW-0456">Lyase</keyword>
<dbReference type="GO" id="GO:0000287">
    <property type="term" value="F:magnesium ion binding"/>
    <property type="evidence" value="ECO:0007669"/>
    <property type="project" value="InterPro"/>
</dbReference>
<evidence type="ECO:0000256" key="2">
    <source>
        <dbReference type="ARBA" id="ARBA00002383"/>
    </source>
</evidence>
<dbReference type="InterPro" id="IPR001906">
    <property type="entry name" value="Terpene_synth_N"/>
</dbReference>
<sequence>MALTPSLIFCLPRMNPKQIILASNTRLPKVESDPRSFKTTCHICCAVSTTQVSVSDQPKDERRSANYQPTIWSYDFLQSLKNDHADIVYKDRAAKLEQELRFSINDEDAESLNLLELIDDIQRLGLGHRFEMDISRALEKFVSLEESGVAAENSLHEAALRFRLLRQHGYEISQDVFKAFKDHKGNFKACLCKDVKGMLSLYEASRLAFEGEDLMDEAFMFTRMHLTDLQGNQEEVLSELVAHALELPLHRRMLRLEARWYIEAYSKRAAAKLKLLELAKLDFNMVQSTLQADLKDMSRWWMEMGLARKLNFTRDRLVECFFWTVGIVSEPQFSHCRKGLTKVASLITTIDDVYDVYGTMDELELFTDAVQRWDVSAAQNLPDYMKLCFLALHNSVNEMAYDALRDHGEHILPYLTKAWADLCKAFLKEAKWAHSKHIPTFQDYLENAWVSVSGHLFLVHTYFLQSPNITSQALDSLENYHDLLRWPSLIFRLCNDLGTSKDELERGESANSITCYMKETGCLEAVARQHVSDLIDKSWKKMNRCQIDGSPFANHFVETAINLARISQCTYQHGDAHGCPDNRSKNRVVSLIVEPISIKEKAIS</sequence>
<dbReference type="Pfam" id="PF03936">
    <property type="entry name" value="Terpene_synth_C"/>
    <property type="match status" value="1"/>
</dbReference>
<gene>
    <name evidence="10" type="primary">LOC111282169</name>
</gene>
<dbReference type="FunFam" id="1.10.600.10:FF:000007">
    <property type="entry name" value="Isoprene synthase, chloroplastic"/>
    <property type="match status" value="1"/>
</dbReference>
<evidence type="ECO:0000256" key="3">
    <source>
        <dbReference type="ARBA" id="ARBA00013103"/>
    </source>
</evidence>
<feature type="domain" description="Terpene synthase N-terminal" evidence="7">
    <location>
        <begin position="71"/>
        <end position="245"/>
    </location>
</feature>
<reference evidence="10" key="1">
    <citation type="submission" date="2025-08" db="UniProtKB">
        <authorList>
            <consortium name="RefSeq"/>
        </authorList>
    </citation>
    <scope>IDENTIFICATION</scope>
    <source>
        <tissue evidence="10">Fruit stalk</tissue>
    </source>
</reference>
<dbReference type="GO" id="GO:0047461">
    <property type="term" value="F:(+)-delta-cadinene synthase activity"/>
    <property type="evidence" value="ECO:0007669"/>
    <property type="project" value="UniProtKB-EC"/>
</dbReference>
<dbReference type="SFLD" id="SFLDG01019">
    <property type="entry name" value="Terpene_Cyclase_Like_1_C_Termi"/>
    <property type="match status" value="1"/>
</dbReference>
<dbReference type="GeneID" id="111282169"/>
<dbReference type="PANTHER" id="PTHR31225">
    <property type="entry name" value="OS04G0344100 PROTEIN-RELATED"/>
    <property type="match status" value="1"/>
</dbReference>
<dbReference type="FunFam" id="1.50.10.130:FF:000001">
    <property type="entry name" value="Isoprene synthase, chloroplastic"/>
    <property type="match status" value="1"/>
</dbReference>
<dbReference type="SFLD" id="SFLDS00005">
    <property type="entry name" value="Isoprenoid_Synthase_Type_I"/>
    <property type="match status" value="1"/>
</dbReference>
<dbReference type="InterPro" id="IPR008949">
    <property type="entry name" value="Isoprenoid_synthase_dom_sf"/>
</dbReference>
<dbReference type="Gene3D" id="1.10.600.10">
    <property type="entry name" value="Farnesyl Diphosphate Synthase"/>
    <property type="match status" value="1"/>
</dbReference>
<dbReference type="Proteomes" id="UP000515121">
    <property type="component" value="Unplaced"/>
</dbReference>
<comment type="function">
    <text evidence="2">Responsible for the cyclization of trans,trans-farnesyl diphosphate (FPP) to (+)-delta cadinene.</text>
</comment>
<evidence type="ECO:0000256" key="5">
    <source>
        <dbReference type="ARBA" id="ARBA00022842"/>
    </source>
</evidence>
<dbReference type="SUPFAM" id="SSF48239">
    <property type="entry name" value="Terpenoid cyclases/Protein prenyltransferases"/>
    <property type="match status" value="1"/>
</dbReference>
<evidence type="ECO:0000259" key="7">
    <source>
        <dbReference type="Pfam" id="PF01397"/>
    </source>
</evidence>
<dbReference type="InterPro" id="IPR008930">
    <property type="entry name" value="Terpenoid_cyclase/PrenylTrfase"/>
</dbReference>
<evidence type="ECO:0000256" key="1">
    <source>
        <dbReference type="ARBA" id="ARBA00001946"/>
    </source>
</evidence>
<dbReference type="InterPro" id="IPR034741">
    <property type="entry name" value="Terpene_cyclase-like_1_C"/>
</dbReference>
<accession>A0A6P5XDF4</accession>
<dbReference type="RefSeq" id="XP_022725886.1">
    <property type="nucleotide sequence ID" value="XM_022870151.1"/>
</dbReference>
<feature type="domain" description="Terpene synthase metal-binding" evidence="8">
    <location>
        <begin position="303"/>
        <end position="541"/>
    </location>
</feature>
<evidence type="ECO:0000313" key="9">
    <source>
        <dbReference type="Proteomes" id="UP000515121"/>
    </source>
</evidence>
<keyword evidence="9" id="KW-1185">Reference proteome</keyword>
<dbReference type="Gene3D" id="1.50.10.130">
    <property type="entry name" value="Terpene synthase, N-terminal domain"/>
    <property type="match status" value="1"/>
</dbReference>
<evidence type="ECO:0000256" key="4">
    <source>
        <dbReference type="ARBA" id="ARBA00022723"/>
    </source>
</evidence>
<evidence type="ECO:0000259" key="8">
    <source>
        <dbReference type="Pfam" id="PF03936"/>
    </source>
</evidence>
<dbReference type="SFLD" id="SFLDG01604">
    <property type="entry name" value="Terpene_Cyclase_Like_1_C_Termi"/>
    <property type="match status" value="1"/>
</dbReference>
<protein>
    <recommendedName>
        <fullName evidence="3">(+)-delta-cadinene synthase</fullName>
        <ecNumber evidence="3">4.2.3.13</ecNumber>
    </recommendedName>
</protein>
<dbReference type="SUPFAM" id="SSF48576">
    <property type="entry name" value="Terpenoid synthases"/>
    <property type="match status" value="1"/>
</dbReference>
<evidence type="ECO:0000256" key="6">
    <source>
        <dbReference type="ARBA" id="ARBA00023239"/>
    </source>
</evidence>
<comment type="cofactor">
    <cofactor evidence="1">
        <name>Mg(2+)</name>
        <dbReference type="ChEBI" id="CHEBI:18420"/>
    </cofactor>
</comment>
<dbReference type="PANTHER" id="PTHR31225:SF252">
    <property type="entry name" value="TERPENE SYNTHASE 12-RELATED"/>
    <property type="match status" value="1"/>
</dbReference>
<evidence type="ECO:0000313" key="10">
    <source>
        <dbReference type="RefSeq" id="XP_022725886.1"/>
    </source>
</evidence>
<organism evidence="9 10">
    <name type="scientific">Durio zibethinus</name>
    <name type="common">Durian</name>
    <dbReference type="NCBI Taxonomy" id="66656"/>
    <lineage>
        <taxon>Eukaryota</taxon>
        <taxon>Viridiplantae</taxon>
        <taxon>Streptophyta</taxon>
        <taxon>Embryophyta</taxon>
        <taxon>Tracheophyta</taxon>
        <taxon>Spermatophyta</taxon>
        <taxon>Magnoliopsida</taxon>
        <taxon>eudicotyledons</taxon>
        <taxon>Gunneridae</taxon>
        <taxon>Pentapetalae</taxon>
        <taxon>rosids</taxon>
        <taxon>malvids</taxon>
        <taxon>Malvales</taxon>
        <taxon>Malvaceae</taxon>
        <taxon>Helicteroideae</taxon>
        <taxon>Durio</taxon>
    </lineage>
</organism>
<keyword evidence="4" id="KW-0479">Metal-binding</keyword>
<dbReference type="InterPro" id="IPR036965">
    <property type="entry name" value="Terpene_synth_N_sf"/>
</dbReference>